<dbReference type="STRING" id="1802128.A3H64_03565"/>
<evidence type="ECO:0000256" key="4">
    <source>
        <dbReference type="ARBA" id="ARBA00022692"/>
    </source>
</evidence>
<feature type="transmembrane region" description="Helical" evidence="7">
    <location>
        <begin position="277"/>
        <end position="303"/>
    </location>
</feature>
<dbReference type="Proteomes" id="UP000178186">
    <property type="component" value="Unassembled WGS sequence"/>
</dbReference>
<evidence type="ECO:0000259" key="8">
    <source>
        <dbReference type="Pfam" id="PF02397"/>
    </source>
</evidence>
<reference evidence="9 10" key="1">
    <citation type="journal article" date="2016" name="Nat. Commun.">
        <title>Thousands of microbial genomes shed light on interconnected biogeochemical processes in an aquifer system.</title>
        <authorList>
            <person name="Anantharaman K."/>
            <person name="Brown C.T."/>
            <person name="Hug L.A."/>
            <person name="Sharon I."/>
            <person name="Castelle C.J."/>
            <person name="Probst A.J."/>
            <person name="Thomas B.C."/>
            <person name="Singh A."/>
            <person name="Wilkins M.J."/>
            <person name="Karaoz U."/>
            <person name="Brodie E.L."/>
            <person name="Williams K.H."/>
            <person name="Hubbard S.S."/>
            <person name="Banfield J.F."/>
        </authorList>
    </citation>
    <scope>NUCLEOTIDE SEQUENCE [LARGE SCALE GENOMIC DNA]</scope>
</reference>
<keyword evidence="5 7" id="KW-1133">Transmembrane helix</keyword>
<dbReference type="GO" id="GO:0016020">
    <property type="term" value="C:membrane"/>
    <property type="evidence" value="ECO:0007669"/>
    <property type="project" value="UniProtKB-SubCell"/>
</dbReference>
<name>A0A1G2GZ51_9BACT</name>
<keyword evidence="3" id="KW-0808">Transferase</keyword>
<dbReference type="InterPro" id="IPR003362">
    <property type="entry name" value="Bact_transf"/>
</dbReference>
<gene>
    <name evidence="9" type="ORF">A3H64_03565</name>
</gene>
<feature type="transmembrane region" description="Helical" evidence="7">
    <location>
        <begin position="113"/>
        <end position="135"/>
    </location>
</feature>
<dbReference type="AlphaFoldDB" id="A0A1G2GZ51"/>
<feature type="transmembrane region" description="Helical" evidence="7">
    <location>
        <begin position="49"/>
        <end position="68"/>
    </location>
</feature>
<feature type="domain" description="Bacterial sugar transferase" evidence="8">
    <location>
        <begin position="275"/>
        <end position="472"/>
    </location>
</feature>
<organism evidence="9 10">
    <name type="scientific">Candidatus Ryanbacteria bacterium RIFCSPLOWO2_02_FULL_45_11c</name>
    <dbReference type="NCBI Taxonomy" id="1802128"/>
    <lineage>
        <taxon>Bacteria</taxon>
        <taxon>Candidatus Ryaniibacteriota</taxon>
    </lineage>
</organism>
<dbReference type="NCBIfam" id="TIGR03025">
    <property type="entry name" value="EPS_sugtrans"/>
    <property type="match status" value="1"/>
</dbReference>
<keyword evidence="6 7" id="KW-0472">Membrane</keyword>
<dbReference type="Pfam" id="PF02397">
    <property type="entry name" value="Bac_transf"/>
    <property type="match status" value="1"/>
</dbReference>
<dbReference type="InterPro" id="IPR017475">
    <property type="entry name" value="EPS_sugar_tfrase"/>
</dbReference>
<evidence type="ECO:0000256" key="6">
    <source>
        <dbReference type="ARBA" id="ARBA00023136"/>
    </source>
</evidence>
<comment type="similarity">
    <text evidence="2">Belongs to the bacterial sugar transferase family.</text>
</comment>
<evidence type="ECO:0000256" key="5">
    <source>
        <dbReference type="ARBA" id="ARBA00022989"/>
    </source>
</evidence>
<dbReference type="Pfam" id="PF13727">
    <property type="entry name" value="CoA_binding_3"/>
    <property type="match status" value="1"/>
</dbReference>
<comment type="caution">
    <text evidence="9">The sequence shown here is derived from an EMBL/GenBank/DDBJ whole genome shotgun (WGS) entry which is preliminary data.</text>
</comment>
<evidence type="ECO:0000256" key="7">
    <source>
        <dbReference type="SAM" id="Phobius"/>
    </source>
</evidence>
<comment type="subcellular location">
    <subcellularLocation>
        <location evidence="1">Membrane</location>
        <topology evidence="1">Multi-pass membrane protein</topology>
    </subcellularLocation>
</comment>
<dbReference type="PANTHER" id="PTHR30576:SF0">
    <property type="entry name" value="UNDECAPRENYL-PHOSPHATE N-ACETYLGALACTOSAMINYL 1-PHOSPHATE TRANSFERASE-RELATED"/>
    <property type="match status" value="1"/>
</dbReference>
<accession>A0A1G2GZ51</accession>
<proteinExistence type="inferred from homology"/>
<evidence type="ECO:0000256" key="2">
    <source>
        <dbReference type="ARBA" id="ARBA00006464"/>
    </source>
</evidence>
<feature type="transmembrane region" description="Helical" evidence="7">
    <location>
        <begin position="88"/>
        <end position="107"/>
    </location>
</feature>
<dbReference type="GO" id="GO:0016780">
    <property type="term" value="F:phosphotransferase activity, for other substituted phosphate groups"/>
    <property type="evidence" value="ECO:0007669"/>
    <property type="project" value="TreeGrafter"/>
</dbReference>
<evidence type="ECO:0000313" key="10">
    <source>
        <dbReference type="Proteomes" id="UP000178186"/>
    </source>
</evidence>
<feature type="transmembrane region" description="Helical" evidence="7">
    <location>
        <begin position="12"/>
        <end position="37"/>
    </location>
</feature>
<protein>
    <recommendedName>
        <fullName evidence="8">Bacterial sugar transferase domain-containing protein</fullName>
    </recommendedName>
</protein>
<keyword evidence="4 7" id="KW-0812">Transmembrane</keyword>
<sequence>MCYIPRMDQKRFATILLILGDTLVLYTALGITLLARYSADFAKPWEIHHLPYTVIFVLWIFLFFIAGLYEQTAWSADRIVKERILRTIAAAGIAAGLLFYFIPAFGITPKTNLVLHIMLSSVLLIGWRMLASILIRSTSKTNVLFFGISEEVVSLARTLREHPHLGFFVIALVHTENTPVPSAFMDNIPVLSLKEHMFEFIKEKNVSLAIASSELHSNMELVRILYGVLPLGVRFMDFPTFYENITGKIPVSRVSEVWFLENLAGSRKRVYEFTKRLFDILLALLVGSVTTVLFPFIALGIFLSTPRDIWRIREKQARAGDGFIFFKQRRVGKNEKPFHFIKFRSQRLGAERIGETKEMKNDPRQYPFGAFLRTFYLDELPQVWNVLKGEMSFIGPRPERLEYVAQLAQSIPFYKIRLLVPPGLTGWAQINMKNDASMEDAPEKLQYDLYYIKNKSLTLDLNIALKTIWVILSRQGR</sequence>
<dbReference type="EMBL" id="MHNY01000028">
    <property type="protein sequence ID" value="OGZ55419.1"/>
    <property type="molecule type" value="Genomic_DNA"/>
</dbReference>
<dbReference type="Gene3D" id="3.40.50.720">
    <property type="entry name" value="NAD(P)-binding Rossmann-like Domain"/>
    <property type="match status" value="1"/>
</dbReference>
<evidence type="ECO:0000256" key="3">
    <source>
        <dbReference type="ARBA" id="ARBA00022679"/>
    </source>
</evidence>
<evidence type="ECO:0000256" key="1">
    <source>
        <dbReference type="ARBA" id="ARBA00004141"/>
    </source>
</evidence>
<evidence type="ECO:0000313" key="9">
    <source>
        <dbReference type="EMBL" id="OGZ55419.1"/>
    </source>
</evidence>
<dbReference type="PANTHER" id="PTHR30576">
    <property type="entry name" value="COLANIC BIOSYNTHESIS UDP-GLUCOSE LIPID CARRIER TRANSFERASE"/>
    <property type="match status" value="1"/>
</dbReference>